<evidence type="ECO:0000256" key="7">
    <source>
        <dbReference type="ARBA" id="ARBA00023270"/>
    </source>
</evidence>
<dbReference type="AlphaFoldDB" id="A0A6L8TAV2"/>
<evidence type="ECO:0000256" key="3">
    <source>
        <dbReference type="ARBA" id="ARBA00006906"/>
    </source>
</evidence>
<dbReference type="SUPFAM" id="SSF51569">
    <property type="entry name" value="Aldolase"/>
    <property type="match status" value="1"/>
</dbReference>
<dbReference type="NCBIfam" id="NF004325">
    <property type="entry name" value="PRK05718.1"/>
    <property type="match status" value="1"/>
</dbReference>
<evidence type="ECO:0000256" key="2">
    <source>
        <dbReference type="ARBA" id="ARBA00004736"/>
    </source>
</evidence>
<dbReference type="InterPro" id="IPR031338">
    <property type="entry name" value="KDPG/KHG_AS_2"/>
</dbReference>
<dbReference type="CDD" id="cd00452">
    <property type="entry name" value="KDPG_aldolase"/>
    <property type="match status" value="1"/>
</dbReference>
<comment type="pathway">
    <text evidence="2">Carbohydrate acid metabolism; 2-dehydro-3-deoxy-D-gluconate degradation; D-glyceraldehyde 3-phosphate and pyruvate from 2-dehydro-3-deoxy-D-gluconate: step 2/2.</text>
</comment>
<dbReference type="GO" id="GO:0008675">
    <property type="term" value="F:2-dehydro-3-deoxy-phosphogluconate aldolase activity"/>
    <property type="evidence" value="ECO:0007669"/>
    <property type="project" value="UniProtKB-EC"/>
</dbReference>
<evidence type="ECO:0000256" key="6">
    <source>
        <dbReference type="ARBA" id="ARBA00023239"/>
    </source>
</evidence>
<reference evidence="9 10" key="1">
    <citation type="journal article" date="2019" name="Nat. Med.">
        <title>A library of human gut bacterial isolates paired with longitudinal multiomics data enables mechanistic microbiome research.</title>
        <authorList>
            <person name="Poyet M."/>
            <person name="Groussin M."/>
            <person name="Gibbons S.M."/>
            <person name="Avila-Pacheco J."/>
            <person name="Jiang X."/>
            <person name="Kearney S.M."/>
            <person name="Perrotta A.R."/>
            <person name="Berdy B."/>
            <person name="Zhao S."/>
            <person name="Lieberman T.D."/>
            <person name="Swanson P.K."/>
            <person name="Smith M."/>
            <person name="Roesemann S."/>
            <person name="Alexander J.E."/>
            <person name="Rich S.A."/>
            <person name="Livny J."/>
            <person name="Vlamakis H."/>
            <person name="Clish C."/>
            <person name="Bullock K."/>
            <person name="Deik A."/>
            <person name="Scott J."/>
            <person name="Pierce K.A."/>
            <person name="Xavier R.J."/>
            <person name="Alm E.J."/>
        </authorList>
    </citation>
    <scope>NUCLEOTIDE SEQUENCE [LARGE SCALE GENOMIC DNA]</scope>
    <source>
        <strain evidence="9 10">BIOML-A4</strain>
    </source>
</reference>
<evidence type="ECO:0000313" key="10">
    <source>
        <dbReference type="Proteomes" id="UP000473323"/>
    </source>
</evidence>
<accession>A0A6L8TAV2</accession>
<evidence type="ECO:0000256" key="4">
    <source>
        <dbReference type="ARBA" id="ARBA00011233"/>
    </source>
</evidence>
<keyword evidence="7" id="KW-0704">Schiff base</keyword>
<evidence type="ECO:0000256" key="1">
    <source>
        <dbReference type="ARBA" id="ARBA00000654"/>
    </source>
</evidence>
<comment type="catalytic activity">
    <reaction evidence="1">
        <text>2-dehydro-3-deoxy-6-phospho-D-gluconate = D-glyceraldehyde 3-phosphate + pyruvate</text>
        <dbReference type="Rhea" id="RHEA:17089"/>
        <dbReference type="ChEBI" id="CHEBI:15361"/>
        <dbReference type="ChEBI" id="CHEBI:57569"/>
        <dbReference type="ChEBI" id="CHEBI:59776"/>
        <dbReference type="EC" id="4.1.2.14"/>
    </reaction>
</comment>
<sequence length="212" mass="22676">MKEIAEKFQKFGVVPVVVLEDTKDAVPLAKALVEGGLPCAEVTFRTEAAEESIRLMAEQFPEMLVGAGTVLTTEQVDAAVGAGAKFIVSPGFDPKIVDYCLEKDIPVFPGCITPSEVAQAVKRGLKVVKFFPAEPAGGISMIKAMAAPYTGIRFMPTGGINAKNLEDYLSCDKILCCGGSWMVKGDLVKAGEFDKIRELTAEAKKLADSIRK</sequence>
<dbReference type="PANTHER" id="PTHR30246:SF1">
    <property type="entry name" value="2-DEHYDRO-3-DEOXY-6-PHOSPHOGALACTONATE ALDOLASE-RELATED"/>
    <property type="match status" value="1"/>
</dbReference>
<dbReference type="InterPro" id="IPR000887">
    <property type="entry name" value="Aldlse_KDPG_KHG"/>
</dbReference>
<dbReference type="PANTHER" id="PTHR30246">
    <property type="entry name" value="2-KETO-3-DEOXY-6-PHOSPHOGLUCONATE ALDOLASE"/>
    <property type="match status" value="1"/>
</dbReference>
<evidence type="ECO:0000313" key="9">
    <source>
        <dbReference type="EMBL" id="MZL61204.1"/>
    </source>
</evidence>
<dbReference type="Proteomes" id="UP000473323">
    <property type="component" value="Unassembled WGS sequence"/>
</dbReference>
<dbReference type="PROSITE" id="PS00159">
    <property type="entry name" value="ALDOLASE_KDPG_KHG_1"/>
    <property type="match status" value="1"/>
</dbReference>
<dbReference type="EC" id="4.1.2.14" evidence="5"/>
<evidence type="ECO:0000256" key="8">
    <source>
        <dbReference type="ARBA" id="ARBA00023277"/>
    </source>
</evidence>
<comment type="caution">
    <text evidence="9">The sequence shown here is derived from an EMBL/GenBank/DDBJ whole genome shotgun (WGS) entry which is preliminary data.</text>
</comment>
<keyword evidence="6 9" id="KW-0456">Lyase</keyword>
<dbReference type="EMBL" id="WWVT01000003">
    <property type="protein sequence ID" value="MZL61204.1"/>
    <property type="molecule type" value="Genomic_DNA"/>
</dbReference>
<dbReference type="PROSITE" id="PS00160">
    <property type="entry name" value="ALDOLASE_KDPG_KHG_2"/>
    <property type="match status" value="1"/>
</dbReference>
<dbReference type="NCBIfam" id="TIGR01182">
    <property type="entry name" value="eda"/>
    <property type="match status" value="1"/>
</dbReference>
<dbReference type="Gene3D" id="3.20.20.70">
    <property type="entry name" value="Aldolase class I"/>
    <property type="match status" value="1"/>
</dbReference>
<dbReference type="InterPro" id="IPR013785">
    <property type="entry name" value="Aldolase_TIM"/>
</dbReference>
<dbReference type="InterPro" id="IPR031337">
    <property type="entry name" value="KDPG/KHG_AS_1"/>
</dbReference>
<comment type="similarity">
    <text evidence="3">Belongs to the KHG/KDPG aldolase family.</text>
</comment>
<evidence type="ECO:0000256" key="5">
    <source>
        <dbReference type="ARBA" id="ARBA00013063"/>
    </source>
</evidence>
<name>A0A6L8TAV2_9FIRM</name>
<dbReference type="Pfam" id="PF01081">
    <property type="entry name" value="Aldolase"/>
    <property type="match status" value="1"/>
</dbReference>
<comment type="subunit">
    <text evidence="4">Homotrimer.</text>
</comment>
<proteinExistence type="inferred from homology"/>
<protein>
    <recommendedName>
        <fullName evidence="5">2-dehydro-3-deoxy-phosphogluconate aldolase</fullName>
        <ecNumber evidence="5">4.1.2.14</ecNumber>
    </recommendedName>
</protein>
<dbReference type="RefSeq" id="WP_021650734.1">
    <property type="nucleotide sequence ID" value="NZ_CP085976.1"/>
</dbReference>
<keyword evidence="8" id="KW-0119">Carbohydrate metabolism</keyword>
<organism evidence="9 10">
    <name type="scientific">Blautia massiliensis</name>
    <name type="common">ex Durand et al. 2017</name>
    <dbReference type="NCBI Taxonomy" id="1737424"/>
    <lineage>
        <taxon>Bacteria</taxon>
        <taxon>Bacillati</taxon>
        <taxon>Bacillota</taxon>
        <taxon>Clostridia</taxon>
        <taxon>Lachnospirales</taxon>
        <taxon>Lachnospiraceae</taxon>
        <taxon>Blautia</taxon>
    </lineage>
</organism>
<gene>
    <name evidence="9" type="primary">eda</name>
    <name evidence="9" type="ORF">GT694_03890</name>
</gene>